<reference evidence="4 5" key="1">
    <citation type="submission" date="2015-05" db="EMBL/GenBank/DDBJ databases">
        <title>Distinctive expansion of gene families associated with plant cell wall degradation and secondary metabolism in the genomes of grapevine trunk pathogens.</title>
        <authorList>
            <person name="Lawrence D.P."/>
            <person name="Travadon R."/>
            <person name="Rolshausen P.E."/>
            <person name="Baumgartner K."/>
        </authorList>
    </citation>
    <scope>NUCLEOTIDE SEQUENCE [LARGE SCALE GENOMIC DNA]</scope>
    <source>
        <strain evidence="4">UCRPC4</strain>
    </source>
</reference>
<dbReference type="Pfam" id="PF01546">
    <property type="entry name" value="Peptidase_M20"/>
    <property type="match status" value="1"/>
</dbReference>
<evidence type="ECO:0000256" key="1">
    <source>
        <dbReference type="ARBA" id="ARBA00006247"/>
    </source>
</evidence>
<comment type="similarity">
    <text evidence="1">Belongs to the peptidase M20A family.</text>
</comment>
<sequence length="291" mass="31862">MTVQPRVLKLLKELIEVPSTSDDEYEIGVFLEKYLKDLGHHVERVPISPGSRRHNVYAYHGPSRETRTCLTSHMDTVPPHIPLRVEGDVVYGRGACDDKGPMAAQIMALEELRAEGYLKPEDASLLFVVGEEKGGPGMIAVNDMGLKWESVIFGEPTEGKIGLGHKGHFVFELFAHGVAAHSGYPERGRSANATMVSLINDLQMTELPSSSLLGSSTFHCGKIDGGVAYNVLSANCYALCAVRVSADLDGIEKQVKEMVAKYPSVKFNKRFGYSETLLDHDIDGRAPSMRS</sequence>
<dbReference type="OrthoDB" id="3064516at2759"/>
<keyword evidence="5" id="KW-1185">Reference proteome</keyword>
<dbReference type="EMBL" id="LCWF01000039">
    <property type="protein sequence ID" value="KKY25694.1"/>
    <property type="molecule type" value="Genomic_DNA"/>
</dbReference>
<dbReference type="GO" id="GO:0046872">
    <property type="term" value="F:metal ion binding"/>
    <property type="evidence" value="ECO:0007669"/>
    <property type="project" value="UniProtKB-KW"/>
</dbReference>
<dbReference type="Gene3D" id="3.30.70.360">
    <property type="match status" value="1"/>
</dbReference>
<dbReference type="PANTHER" id="PTHR43808">
    <property type="entry name" value="ACETYLORNITHINE DEACETYLASE"/>
    <property type="match status" value="1"/>
</dbReference>
<dbReference type="Gene3D" id="3.40.630.10">
    <property type="entry name" value="Zn peptidases"/>
    <property type="match status" value="1"/>
</dbReference>
<evidence type="ECO:0000313" key="4">
    <source>
        <dbReference type="EMBL" id="KKY25694.1"/>
    </source>
</evidence>
<dbReference type="InterPro" id="IPR050072">
    <property type="entry name" value="Peptidase_M20A"/>
</dbReference>
<evidence type="ECO:0000313" key="5">
    <source>
        <dbReference type="Proteomes" id="UP000053317"/>
    </source>
</evidence>
<dbReference type="AlphaFoldDB" id="A0A0G2EU07"/>
<dbReference type="InterPro" id="IPR036264">
    <property type="entry name" value="Bact_exopeptidase_dim_dom"/>
</dbReference>
<comment type="caution">
    <text evidence="4">The sequence shown here is derived from an EMBL/GenBank/DDBJ whole genome shotgun (WGS) entry which is preliminary data.</text>
</comment>
<dbReference type="PANTHER" id="PTHR43808:SF14">
    <property type="entry name" value="PUTATIVE-RELATED"/>
    <property type="match status" value="1"/>
</dbReference>
<dbReference type="Proteomes" id="UP000053317">
    <property type="component" value="Unassembled WGS sequence"/>
</dbReference>
<dbReference type="GO" id="GO:0016787">
    <property type="term" value="F:hydrolase activity"/>
    <property type="evidence" value="ECO:0007669"/>
    <property type="project" value="UniProtKB-KW"/>
</dbReference>
<dbReference type="InterPro" id="IPR002933">
    <property type="entry name" value="Peptidase_M20"/>
</dbReference>
<dbReference type="SUPFAM" id="SSF53187">
    <property type="entry name" value="Zn-dependent exopeptidases"/>
    <property type="match status" value="1"/>
</dbReference>
<keyword evidence="3" id="KW-0378">Hydrolase</keyword>
<accession>A0A0G2EU07</accession>
<reference evidence="4 5" key="2">
    <citation type="submission" date="2015-05" db="EMBL/GenBank/DDBJ databases">
        <authorList>
            <person name="Morales-Cruz A."/>
            <person name="Amrine K.C."/>
            <person name="Cantu D."/>
        </authorList>
    </citation>
    <scope>NUCLEOTIDE SEQUENCE [LARGE SCALE GENOMIC DNA]</scope>
    <source>
        <strain evidence="4">UCRPC4</strain>
    </source>
</reference>
<evidence type="ECO:0000256" key="3">
    <source>
        <dbReference type="ARBA" id="ARBA00022801"/>
    </source>
</evidence>
<keyword evidence="2" id="KW-0479">Metal-binding</keyword>
<organism evidence="4 5">
    <name type="scientific">Phaeomoniella chlamydospora</name>
    <name type="common">Phaeoacremonium chlamydosporum</name>
    <dbReference type="NCBI Taxonomy" id="158046"/>
    <lineage>
        <taxon>Eukaryota</taxon>
        <taxon>Fungi</taxon>
        <taxon>Dikarya</taxon>
        <taxon>Ascomycota</taxon>
        <taxon>Pezizomycotina</taxon>
        <taxon>Eurotiomycetes</taxon>
        <taxon>Chaetothyriomycetidae</taxon>
        <taxon>Phaeomoniellales</taxon>
        <taxon>Phaeomoniellaceae</taxon>
        <taxon>Phaeomoniella</taxon>
    </lineage>
</organism>
<protein>
    <submittedName>
        <fullName evidence="4">Putative aminoacylase acy1</fullName>
    </submittedName>
</protein>
<name>A0A0G2EU07_PHACM</name>
<evidence type="ECO:0000256" key="2">
    <source>
        <dbReference type="ARBA" id="ARBA00022723"/>
    </source>
</evidence>
<dbReference type="SUPFAM" id="SSF55031">
    <property type="entry name" value="Bacterial exopeptidase dimerisation domain"/>
    <property type="match status" value="1"/>
</dbReference>
<proteinExistence type="inferred from homology"/>
<gene>
    <name evidence="4" type="ORF">UCRPC4_g01607</name>
</gene>